<evidence type="ECO:0000256" key="2">
    <source>
        <dbReference type="ARBA" id="ARBA00006844"/>
    </source>
</evidence>
<organism evidence="7 8">
    <name type="scientific">Thanatephorus cucumeris (strain AG1-IB / isolate 7/3/14)</name>
    <name type="common">Lettuce bottom rot fungus</name>
    <name type="synonym">Rhizoctonia solani</name>
    <dbReference type="NCBI Taxonomy" id="1108050"/>
    <lineage>
        <taxon>Eukaryota</taxon>
        <taxon>Fungi</taxon>
        <taxon>Dikarya</taxon>
        <taxon>Basidiomycota</taxon>
        <taxon>Agaricomycotina</taxon>
        <taxon>Agaricomycetes</taxon>
        <taxon>Cantharellales</taxon>
        <taxon>Ceratobasidiaceae</taxon>
        <taxon>Rhizoctonia</taxon>
        <taxon>Rhizoctonia solani AG-1</taxon>
    </lineage>
</organism>
<dbReference type="Gene3D" id="3.40.20.10">
    <property type="entry name" value="Severin"/>
    <property type="match status" value="1"/>
</dbReference>
<evidence type="ECO:0000259" key="6">
    <source>
        <dbReference type="PROSITE" id="PS51263"/>
    </source>
</evidence>
<dbReference type="GO" id="GO:0030042">
    <property type="term" value="P:actin filament depolymerization"/>
    <property type="evidence" value="ECO:0007669"/>
    <property type="project" value="InterPro"/>
</dbReference>
<dbReference type="PANTHER" id="PTHR11913">
    <property type="entry name" value="COFILIN-RELATED"/>
    <property type="match status" value="1"/>
</dbReference>
<evidence type="ECO:0000256" key="3">
    <source>
        <dbReference type="ARBA" id="ARBA00015630"/>
    </source>
</evidence>
<dbReference type="STRING" id="1108050.A0A0B7G221"/>
<sequence length="137" mass="15443">MASGVSVNDTCQQAYQDMKLKKTSRYIIFKLSDDLKEVVVDKQSSDTDYDIFLADLPATEPRWAVYDVEFEKDGGKRNKLAFVSWSPEDAKIKAKMVYASSRDVLRRSMDGIACEIQATSSDEVAWDSVLDKASRGR</sequence>
<evidence type="ECO:0000313" key="8">
    <source>
        <dbReference type="Proteomes" id="UP000059188"/>
    </source>
</evidence>
<keyword evidence="8" id="KW-1185">Reference proteome</keyword>
<dbReference type="SUPFAM" id="SSF55753">
    <property type="entry name" value="Actin depolymerizing proteins"/>
    <property type="match status" value="1"/>
</dbReference>
<evidence type="ECO:0000256" key="1">
    <source>
        <dbReference type="ARBA" id="ARBA00004109"/>
    </source>
</evidence>
<feature type="domain" description="ADF-H" evidence="6">
    <location>
        <begin position="2"/>
        <end position="134"/>
    </location>
</feature>
<name>A0A0B7G221_THACB</name>
<dbReference type="EMBL" id="LN679106">
    <property type="protein sequence ID" value="CEL62538.1"/>
    <property type="molecule type" value="Genomic_DNA"/>
</dbReference>
<dbReference type="GO" id="GO:0016363">
    <property type="term" value="C:nuclear matrix"/>
    <property type="evidence" value="ECO:0007669"/>
    <property type="project" value="UniProtKB-SubCell"/>
</dbReference>
<dbReference type="CDD" id="cd11286">
    <property type="entry name" value="ADF_cofilin_like"/>
    <property type="match status" value="1"/>
</dbReference>
<dbReference type="InterPro" id="IPR002108">
    <property type="entry name" value="ADF-H"/>
</dbReference>
<dbReference type="SMART" id="SM00102">
    <property type="entry name" value="ADF"/>
    <property type="match status" value="1"/>
</dbReference>
<evidence type="ECO:0000256" key="5">
    <source>
        <dbReference type="ARBA" id="ARBA00032427"/>
    </source>
</evidence>
<gene>
    <name evidence="7" type="ORF">RSOLAG1IB_04894</name>
</gene>
<accession>A0A0B7G221</accession>
<dbReference type="AlphaFoldDB" id="A0A0B7G221"/>
<dbReference type="PROSITE" id="PS51263">
    <property type="entry name" value="ADF_H"/>
    <property type="match status" value="1"/>
</dbReference>
<dbReference type="InterPro" id="IPR017904">
    <property type="entry name" value="ADF/Cofilin"/>
</dbReference>
<dbReference type="Proteomes" id="UP000059188">
    <property type="component" value="Unassembled WGS sequence"/>
</dbReference>
<reference evidence="7 8" key="1">
    <citation type="submission" date="2014-11" db="EMBL/GenBank/DDBJ databases">
        <authorList>
            <person name="Wibberg Daniel"/>
        </authorList>
    </citation>
    <scope>NUCLEOTIDE SEQUENCE [LARGE SCALE GENOMIC DNA]</scope>
    <source>
        <strain evidence="7">Rhizoctonia solani AG1-IB 7/3/14</strain>
    </source>
</reference>
<comment type="similarity">
    <text evidence="2">Belongs to the actin-binding proteins ADF family.</text>
</comment>
<dbReference type="GO" id="GO:0015629">
    <property type="term" value="C:actin cytoskeleton"/>
    <property type="evidence" value="ECO:0007669"/>
    <property type="project" value="InterPro"/>
</dbReference>
<dbReference type="Pfam" id="PF00241">
    <property type="entry name" value="Cofilin_ADF"/>
    <property type="match status" value="1"/>
</dbReference>
<keyword evidence="4" id="KW-0009">Actin-binding</keyword>
<evidence type="ECO:0000256" key="4">
    <source>
        <dbReference type="ARBA" id="ARBA00023203"/>
    </source>
</evidence>
<comment type="subcellular location">
    <subcellularLocation>
        <location evidence="1">Nucleus matrix</location>
    </subcellularLocation>
</comment>
<dbReference type="OrthoDB" id="10249245at2759"/>
<dbReference type="InterPro" id="IPR029006">
    <property type="entry name" value="ADF-H/Gelsolin-like_dom_sf"/>
</dbReference>
<evidence type="ECO:0000313" key="7">
    <source>
        <dbReference type="EMBL" id="CEL62538.1"/>
    </source>
</evidence>
<proteinExistence type="inferred from homology"/>
<dbReference type="GO" id="GO:0003779">
    <property type="term" value="F:actin binding"/>
    <property type="evidence" value="ECO:0007669"/>
    <property type="project" value="UniProtKB-KW"/>
</dbReference>
<protein>
    <recommendedName>
        <fullName evidence="3">Cofilin</fullName>
    </recommendedName>
    <alternativeName>
        <fullName evidence="5">Actin-depolymerizing factor 1</fullName>
    </alternativeName>
</protein>